<protein>
    <submittedName>
        <fullName evidence="4">RNA polymerase sigma-70 factor</fullName>
    </submittedName>
</protein>
<dbReference type="OrthoDB" id="3211555at2"/>
<dbReference type="InterPro" id="IPR036388">
    <property type="entry name" value="WH-like_DNA-bd_sf"/>
</dbReference>
<comment type="subunit">
    <text evidence="1">Interacts transiently with the RNA polymerase catalytic core formed by RpoA, RpoB, RpoC and RpoZ (2 alpha, 1 beta, 1 beta' and 1 omega subunit) to form the RNA polymerase holoenzyme that can initiate transcription.</text>
</comment>
<dbReference type="NCBIfam" id="TIGR02937">
    <property type="entry name" value="sigma70-ECF"/>
    <property type="match status" value="1"/>
</dbReference>
<dbReference type="Pfam" id="PF08281">
    <property type="entry name" value="Sigma70_r4_2"/>
    <property type="match status" value="1"/>
</dbReference>
<dbReference type="AlphaFoldDB" id="A0A5B9EJV8"/>
<dbReference type="Proteomes" id="UP000321820">
    <property type="component" value="Chromosome"/>
</dbReference>
<dbReference type="GO" id="GO:0003677">
    <property type="term" value="F:DNA binding"/>
    <property type="evidence" value="ECO:0007669"/>
    <property type="project" value="InterPro"/>
</dbReference>
<dbReference type="InterPro" id="IPR013325">
    <property type="entry name" value="RNA_pol_sigma_r2"/>
</dbReference>
<evidence type="ECO:0000259" key="2">
    <source>
        <dbReference type="Pfam" id="PF04542"/>
    </source>
</evidence>
<dbReference type="SUPFAM" id="SSF88946">
    <property type="entry name" value="Sigma2 domain of RNA polymerase sigma factors"/>
    <property type="match status" value="1"/>
</dbReference>
<dbReference type="KEGG" id="talb:FTW19_05850"/>
<accession>A0A5B9EJV8</accession>
<evidence type="ECO:0000259" key="3">
    <source>
        <dbReference type="Pfam" id="PF08281"/>
    </source>
</evidence>
<reference evidence="4 5" key="1">
    <citation type="submission" date="2019-08" db="EMBL/GenBank/DDBJ databases">
        <title>Complete genome sequence of Terriglobus albidus strain ORNL.</title>
        <authorList>
            <person name="Podar M."/>
        </authorList>
    </citation>
    <scope>NUCLEOTIDE SEQUENCE [LARGE SCALE GENOMIC DNA]</scope>
    <source>
        <strain evidence="4 5">ORNL</strain>
    </source>
</reference>
<sequence>MFDQYRSLLFSIAYRMLGSVADAEDMLQETFLRWHAAGEEDIRSPRAYLVTILSRLCINHLQSAQVQREEYTGMWLPEPIVTDPGSDPFHLIRVDESLSMAFLVLLERLTPIERAVFLLKEVFEYEHGEIAAIVGQSEVNCRQILKRAKQHVATLRPRFAAARPDHGALLESFLKAVGTGEMTDLLSLLTEDVVLRSDGGGKAAAVPNAVQGADKVGRGILGGMQRFVPKTLVQRLARINGEPGLVTYFNGEPYSVVTIEVRDNRISSIYVITNPDKLKHLPPLK</sequence>
<dbReference type="Gene3D" id="1.10.1740.10">
    <property type="match status" value="1"/>
</dbReference>
<dbReference type="GO" id="GO:0016987">
    <property type="term" value="F:sigma factor activity"/>
    <property type="evidence" value="ECO:0007669"/>
    <property type="project" value="InterPro"/>
</dbReference>
<dbReference type="InterPro" id="IPR052704">
    <property type="entry name" value="ECF_Sigma-70_Domain"/>
</dbReference>
<feature type="domain" description="RNA polymerase sigma factor 70 region 4 type 2" evidence="3">
    <location>
        <begin position="100"/>
        <end position="151"/>
    </location>
</feature>
<dbReference type="InterPro" id="IPR007627">
    <property type="entry name" value="RNA_pol_sigma70_r2"/>
</dbReference>
<dbReference type="InterPro" id="IPR014303">
    <property type="entry name" value="RNA_pol_sigma-70_ECF"/>
</dbReference>
<gene>
    <name evidence="4" type="ORF">FTW19_05850</name>
</gene>
<dbReference type="SUPFAM" id="SSF54427">
    <property type="entry name" value="NTF2-like"/>
    <property type="match status" value="1"/>
</dbReference>
<dbReference type="PANTHER" id="PTHR30173">
    <property type="entry name" value="SIGMA 19 FACTOR"/>
    <property type="match status" value="1"/>
</dbReference>
<evidence type="ECO:0000313" key="4">
    <source>
        <dbReference type="EMBL" id="QEE31200.1"/>
    </source>
</evidence>
<keyword evidence="5" id="KW-1185">Reference proteome</keyword>
<dbReference type="NCBIfam" id="NF007214">
    <property type="entry name" value="PRK09636.1"/>
    <property type="match status" value="1"/>
</dbReference>
<dbReference type="InterPro" id="IPR032710">
    <property type="entry name" value="NTF2-like_dom_sf"/>
</dbReference>
<dbReference type="Gene3D" id="3.10.450.50">
    <property type="match status" value="1"/>
</dbReference>
<organism evidence="4 5">
    <name type="scientific">Terriglobus albidus</name>
    <dbReference type="NCBI Taxonomy" id="1592106"/>
    <lineage>
        <taxon>Bacteria</taxon>
        <taxon>Pseudomonadati</taxon>
        <taxon>Acidobacteriota</taxon>
        <taxon>Terriglobia</taxon>
        <taxon>Terriglobales</taxon>
        <taxon>Acidobacteriaceae</taxon>
        <taxon>Terriglobus</taxon>
    </lineage>
</organism>
<dbReference type="EMBL" id="CP042806">
    <property type="protein sequence ID" value="QEE31200.1"/>
    <property type="molecule type" value="Genomic_DNA"/>
</dbReference>
<proteinExistence type="predicted"/>
<dbReference type="SUPFAM" id="SSF88659">
    <property type="entry name" value="Sigma3 and sigma4 domains of RNA polymerase sigma factors"/>
    <property type="match status" value="1"/>
</dbReference>
<dbReference type="NCBIfam" id="TIGR02957">
    <property type="entry name" value="SigX4"/>
    <property type="match status" value="1"/>
</dbReference>
<dbReference type="PANTHER" id="PTHR30173:SF36">
    <property type="entry name" value="ECF RNA POLYMERASE SIGMA FACTOR SIGJ"/>
    <property type="match status" value="1"/>
</dbReference>
<feature type="domain" description="RNA polymerase sigma-70 region 2" evidence="2">
    <location>
        <begin position="1"/>
        <end position="65"/>
    </location>
</feature>
<dbReference type="Gene3D" id="1.10.10.10">
    <property type="entry name" value="Winged helix-like DNA-binding domain superfamily/Winged helix DNA-binding domain"/>
    <property type="match status" value="1"/>
</dbReference>
<dbReference type="Pfam" id="PF04542">
    <property type="entry name" value="Sigma70_r2"/>
    <property type="match status" value="1"/>
</dbReference>
<evidence type="ECO:0000256" key="1">
    <source>
        <dbReference type="ARBA" id="ARBA00011344"/>
    </source>
</evidence>
<dbReference type="GO" id="GO:0006352">
    <property type="term" value="P:DNA-templated transcription initiation"/>
    <property type="evidence" value="ECO:0007669"/>
    <property type="project" value="InterPro"/>
</dbReference>
<evidence type="ECO:0000313" key="5">
    <source>
        <dbReference type="Proteomes" id="UP000321820"/>
    </source>
</evidence>
<dbReference type="InterPro" id="IPR013324">
    <property type="entry name" value="RNA_pol_sigma_r3/r4-like"/>
</dbReference>
<name>A0A5B9EJV8_9BACT</name>
<dbReference type="InterPro" id="IPR014284">
    <property type="entry name" value="RNA_pol_sigma-70_dom"/>
</dbReference>
<dbReference type="InterPro" id="IPR013249">
    <property type="entry name" value="RNA_pol_sigma70_r4_t2"/>
</dbReference>